<dbReference type="AlphaFoldDB" id="A0A1N7DLZ2"/>
<proteinExistence type="predicted"/>
<name>A0A1N7DLZ2_9EURY</name>
<sequence length="60" mass="6654">MTIAFSRVMVELTDEDPPECRQCGDSVASASKQRVVSTVEDGTAIHHYFCSDDCLEAWES</sequence>
<dbReference type="EMBL" id="FTNR01000002">
    <property type="protein sequence ID" value="SIR76872.1"/>
    <property type="molecule type" value="Genomic_DNA"/>
</dbReference>
<gene>
    <name evidence="1" type="ORF">SAMN05421752_102366</name>
</gene>
<evidence type="ECO:0000313" key="2">
    <source>
        <dbReference type="Proteomes" id="UP000185936"/>
    </source>
</evidence>
<dbReference type="Proteomes" id="UP000185936">
    <property type="component" value="Unassembled WGS sequence"/>
</dbReference>
<keyword evidence="2" id="KW-1185">Reference proteome</keyword>
<accession>A0A1N7DLZ2</accession>
<dbReference type="Pfam" id="PF24461">
    <property type="entry name" value="DUF7576"/>
    <property type="match status" value="1"/>
</dbReference>
<protein>
    <recommendedName>
        <fullName evidence="3">TRASH domain-containing protein</fullName>
    </recommendedName>
</protein>
<organism evidence="1 2">
    <name type="scientific">Natronorubrum thiooxidans</name>
    <dbReference type="NCBI Taxonomy" id="308853"/>
    <lineage>
        <taxon>Archaea</taxon>
        <taxon>Methanobacteriati</taxon>
        <taxon>Methanobacteriota</taxon>
        <taxon>Stenosarchaea group</taxon>
        <taxon>Halobacteria</taxon>
        <taxon>Halobacteriales</taxon>
        <taxon>Natrialbaceae</taxon>
        <taxon>Natronorubrum</taxon>
    </lineage>
</organism>
<evidence type="ECO:0008006" key="3">
    <source>
        <dbReference type="Google" id="ProtNLM"/>
    </source>
</evidence>
<dbReference type="InterPro" id="IPR055998">
    <property type="entry name" value="DUF7576"/>
</dbReference>
<evidence type="ECO:0000313" key="1">
    <source>
        <dbReference type="EMBL" id="SIR76872.1"/>
    </source>
</evidence>
<reference evidence="2" key="1">
    <citation type="submission" date="2017-01" db="EMBL/GenBank/DDBJ databases">
        <authorList>
            <person name="Varghese N."/>
            <person name="Submissions S."/>
        </authorList>
    </citation>
    <scope>NUCLEOTIDE SEQUENCE [LARGE SCALE GENOMIC DNA]</scope>
    <source>
        <strain evidence="2">type strain: HArc-</strain>
    </source>
</reference>